<dbReference type="EMBL" id="LYVF01000191">
    <property type="protein sequence ID" value="OAT79863.1"/>
    <property type="molecule type" value="Genomic_DNA"/>
</dbReference>
<dbReference type="Gene3D" id="3.30.1490.300">
    <property type="match status" value="1"/>
</dbReference>
<comment type="caution">
    <text evidence="2">The sequence shown here is derived from an EMBL/GenBank/DDBJ whole genome shotgun (WGS) entry which is preliminary data.</text>
</comment>
<proteinExistence type="predicted"/>
<dbReference type="Gene3D" id="3.30.420.40">
    <property type="match status" value="1"/>
</dbReference>
<gene>
    <name evidence="2" type="ORF">A6M21_14785</name>
</gene>
<dbReference type="SUPFAM" id="SSF53067">
    <property type="entry name" value="Actin-like ATPase domain"/>
    <property type="match status" value="1"/>
</dbReference>
<evidence type="ECO:0000256" key="1">
    <source>
        <dbReference type="SAM" id="MobiDB-lite"/>
    </source>
</evidence>
<dbReference type="STRING" id="1838280.A6M21_14785"/>
<dbReference type="InterPro" id="IPR005883">
    <property type="entry name" value="PilM"/>
</dbReference>
<dbReference type="Pfam" id="PF11104">
    <property type="entry name" value="PilM_2"/>
    <property type="match status" value="1"/>
</dbReference>
<feature type="compositionally biased region" description="Low complexity" evidence="1">
    <location>
        <begin position="339"/>
        <end position="358"/>
    </location>
</feature>
<feature type="region of interest" description="Disordered" evidence="1">
    <location>
        <begin position="336"/>
        <end position="366"/>
    </location>
</feature>
<dbReference type="CDD" id="cd24049">
    <property type="entry name" value="ASKHA_NBD_PilM"/>
    <property type="match status" value="1"/>
</dbReference>
<dbReference type="PANTHER" id="PTHR32432">
    <property type="entry name" value="CELL DIVISION PROTEIN FTSA-RELATED"/>
    <property type="match status" value="1"/>
</dbReference>
<organism evidence="2 3">
    <name type="scientific">Desulfotomaculum copahuensis</name>
    <dbReference type="NCBI Taxonomy" id="1838280"/>
    <lineage>
        <taxon>Bacteria</taxon>
        <taxon>Bacillati</taxon>
        <taxon>Bacillota</taxon>
        <taxon>Clostridia</taxon>
        <taxon>Eubacteriales</taxon>
        <taxon>Desulfotomaculaceae</taxon>
        <taxon>Desulfotomaculum</taxon>
    </lineage>
</organism>
<reference evidence="2 3" key="1">
    <citation type="submission" date="2016-04" db="EMBL/GenBank/DDBJ databases">
        <authorList>
            <person name="Evans L.H."/>
            <person name="Alamgir A."/>
            <person name="Owens N."/>
            <person name="Weber N.D."/>
            <person name="Virtaneva K."/>
            <person name="Barbian K."/>
            <person name="Babar A."/>
            <person name="Rosenke K."/>
        </authorList>
    </citation>
    <scope>NUCLEOTIDE SEQUENCE [LARGE SCALE GENOMIC DNA]</scope>
    <source>
        <strain evidence="2 3">LMa1</strain>
    </source>
</reference>
<sequence length="458" mass="48395">MYGYFDHFNMVRAVEADMKRFKSLAGLGSFKELFKRNKAFLGVEVDAGEIRAVELAPDGEGFRMAALVVLPGPELGPGGVPDENSLTEVLKELAERAGFSAKQVVSVLPGTVVIERLVHMPPMPARELTGAVRFEAGQLIPVPLDDMLLRHVVLGETAGPEKQLNVLVAAAPQDSVYRFHQAFNDAGLTLAALDLPALALWRIFCGPGKGGWCPGRQVIVDVNAAVTRCAVVEEGSLLFIRTAPVGCREIGLYADGSVWKGNLSGGVEGPDKGDGVAGHPGGRSGAAPDLNYGSYPPREPLPEAAAAKDTINNGAAADEELDYLLSPVGFFAAEERSSAAPPGRAPGAARRTLPAPAGSDDGDVERPGLRLDELVIEIKRSLEFFRGLYAGRPVDRLVLTGPAARRPDLPGLLSFELDMDVITGRPPLFPSPEAGGQATDFDPALAVAAGLSLWGVER</sequence>
<keyword evidence="3" id="KW-1185">Reference proteome</keyword>
<accession>A0A1B7LBK4</accession>
<dbReference type="InterPro" id="IPR050696">
    <property type="entry name" value="FtsA/MreB"/>
</dbReference>
<evidence type="ECO:0000313" key="2">
    <source>
        <dbReference type="EMBL" id="OAT79863.1"/>
    </source>
</evidence>
<evidence type="ECO:0008006" key="4">
    <source>
        <dbReference type="Google" id="ProtNLM"/>
    </source>
</evidence>
<dbReference type="Proteomes" id="UP000078532">
    <property type="component" value="Unassembled WGS sequence"/>
</dbReference>
<protein>
    <recommendedName>
        <fullName evidence="4">SHS2 domain-containing protein</fullName>
    </recommendedName>
</protein>
<feature type="region of interest" description="Disordered" evidence="1">
    <location>
        <begin position="265"/>
        <end position="301"/>
    </location>
</feature>
<name>A0A1B7LBK4_9FIRM</name>
<dbReference type="AlphaFoldDB" id="A0A1B7LBK4"/>
<dbReference type="PANTHER" id="PTHR32432:SF3">
    <property type="entry name" value="ETHANOLAMINE UTILIZATION PROTEIN EUTJ"/>
    <property type="match status" value="1"/>
</dbReference>
<evidence type="ECO:0000313" key="3">
    <source>
        <dbReference type="Proteomes" id="UP000078532"/>
    </source>
</evidence>
<feature type="compositionally biased region" description="Gly residues" evidence="1">
    <location>
        <begin position="275"/>
        <end position="284"/>
    </location>
</feature>
<dbReference type="InterPro" id="IPR043129">
    <property type="entry name" value="ATPase_NBD"/>
</dbReference>